<dbReference type="Gene3D" id="3.60.20.10">
    <property type="entry name" value="Glutamine Phosphoribosylpyrophosphate, subunit 1, domain 1"/>
    <property type="match status" value="1"/>
</dbReference>
<keyword evidence="2" id="KW-1185">Reference proteome</keyword>
<evidence type="ECO:0000313" key="1">
    <source>
        <dbReference type="EMBL" id="MCE8018581.1"/>
    </source>
</evidence>
<proteinExistence type="predicted"/>
<dbReference type="EMBL" id="JABFTT010000001">
    <property type="protein sequence ID" value="MCE8018581.1"/>
    <property type="molecule type" value="Genomic_DNA"/>
</dbReference>
<dbReference type="Pfam" id="PF06267">
    <property type="entry name" value="DUF1028"/>
    <property type="match status" value="1"/>
</dbReference>
<gene>
    <name evidence="1" type="ORF">HOP51_00410</name>
</gene>
<evidence type="ECO:0000313" key="2">
    <source>
        <dbReference type="Proteomes" id="UP001320122"/>
    </source>
</evidence>
<dbReference type="Proteomes" id="UP001320122">
    <property type="component" value="Unassembled WGS sequence"/>
</dbReference>
<dbReference type="SUPFAM" id="SSF56235">
    <property type="entry name" value="N-terminal nucleophile aminohydrolases (Ntn hydrolases)"/>
    <property type="match status" value="1"/>
</dbReference>
<dbReference type="PANTHER" id="PTHR39328">
    <property type="entry name" value="BLL2871 PROTEIN"/>
    <property type="match status" value="1"/>
</dbReference>
<dbReference type="PANTHER" id="PTHR39328:SF1">
    <property type="entry name" value="BLL2871 PROTEIN"/>
    <property type="match status" value="1"/>
</dbReference>
<dbReference type="InterPro" id="IPR010430">
    <property type="entry name" value="DUF1028"/>
</dbReference>
<name>A0ABS9AAB3_9GAMM</name>
<protein>
    <submittedName>
        <fullName evidence="1">DUF1028 domain-containing protein</fullName>
    </submittedName>
</protein>
<organism evidence="1 2">
    <name type="scientific">Billgrantia zhangzhouensis</name>
    <dbReference type="NCBI Taxonomy" id="2733481"/>
    <lineage>
        <taxon>Bacteria</taxon>
        <taxon>Pseudomonadati</taxon>
        <taxon>Pseudomonadota</taxon>
        <taxon>Gammaproteobacteria</taxon>
        <taxon>Oceanospirillales</taxon>
        <taxon>Halomonadaceae</taxon>
        <taxon>Billgrantia</taxon>
    </lineage>
</organism>
<dbReference type="InterPro" id="IPR029055">
    <property type="entry name" value="Ntn_hydrolases_N"/>
</dbReference>
<reference evidence="1 2" key="1">
    <citation type="journal article" date="2021" name="Front. Microbiol.">
        <title>Aerobic Denitrification and Heterotrophic Sulfur Oxidation in the Genus Halomonas Revealed by Six Novel Species Characterizations and Genome-Based Analysis.</title>
        <authorList>
            <person name="Wang L."/>
            <person name="Shao Z."/>
        </authorList>
    </citation>
    <scope>NUCLEOTIDE SEQUENCE [LARGE SCALE GENOMIC DNA]</scope>
    <source>
        <strain evidence="1 2">MCCC 1A11036</strain>
    </source>
</reference>
<dbReference type="RefSeq" id="WP_234271980.1">
    <property type="nucleotide sequence ID" value="NZ_JABFTT010000001.1"/>
</dbReference>
<accession>A0ABS9AAB3</accession>
<sequence length="221" mass="23628">MTFSLIALDIDSKTLGVACATGGPALGGFVPHLLPDVGAAITQGFSTSVMAAEKGLAWLAEGKSVEAAVTELRRQDRGEAWRQVALMNRQGRVAGWTGEQNVPVAGMHLEPGLIVAGNMLASDEVIPAMMAAFRHARNERGLTEALLAALLAAQRHGGDRRGTRSAALKVRAPGDLPLDLRIDHAQDAVTELQTLHQHIQDDTEYQAFLARLPTADNPHRH</sequence>
<comment type="caution">
    <text evidence="1">The sequence shown here is derived from an EMBL/GenBank/DDBJ whole genome shotgun (WGS) entry which is preliminary data.</text>
</comment>